<keyword evidence="1" id="KW-0812">Transmembrane</keyword>
<organism evidence="2 3">
    <name type="scientific">Alicyclobacillus ferrooxydans</name>
    <dbReference type="NCBI Taxonomy" id="471514"/>
    <lineage>
        <taxon>Bacteria</taxon>
        <taxon>Bacillati</taxon>
        <taxon>Bacillota</taxon>
        <taxon>Bacilli</taxon>
        <taxon>Bacillales</taxon>
        <taxon>Alicyclobacillaceae</taxon>
        <taxon>Alicyclobacillus</taxon>
    </lineage>
</organism>
<name>A0A0N8PPS3_9BACL</name>
<keyword evidence="1" id="KW-1133">Transmembrane helix</keyword>
<keyword evidence="1" id="KW-0472">Membrane</keyword>
<comment type="caution">
    <text evidence="2">The sequence shown here is derived from an EMBL/GenBank/DDBJ whole genome shotgun (WGS) entry which is preliminary data.</text>
</comment>
<evidence type="ECO:0000313" key="3">
    <source>
        <dbReference type="Proteomes" id="UP000050482"/>
    </source>
</evidence>
<evidence type="ECO:0000313" key="2">
    <source>
        <dbReference type="EMBL" id="KPV45125.1"/>
    </source>
</evidence>
<gene>
    <name evidence="2" type="ORF">AN477_03835</name>
</gene>
<sequence length="196" mass="22494">MITRKRIYQGVVGILTIVLLISLVFNYNYHRRVQRENQYVQSMVRQFKFYVFDAATSLGYHNAQMDYQKASAQIAAAGSELNALAQYEQMVNNQTSIVGYPPNAESIANFLSFLSRSLINENAVYNMQDGTKYTITQQEAKTMVLAINSIFIQNINENYTPQDKLESMFNQVYNNVIPGFAKNQLQTPILQFWSLN</sequence>
<proteinExistence type="predicted"/>
<dbReference type="RefSeq" id="WP_054967858.1">
    <property type="nucleotide sequence ID" value="NZ_LJCO01000014.1"/>
</dbReference>
<accession>A0A0N8PPS3</accession>
<dbReference type="Proteomes" id="UP000050482">
    <property type="component" value="Unassembled WGS sequence"/>
</dbReference>
<dbReference type="AlphaFoldDB" id="A0A0N8PPS3"/>
<dbReference type="PATRIC" id="fig|471514.4.peg.636"/>
<evidence type="ECO:0000256" key="1">
    <source>
        <dbReference type="SAM" id="Phobius"/>
    </source>
</evidence>
<protein>
    <submittedName>
        <fullName evidence="2">Uncharacterized protein</fullName>
    </submittedName>
</protein>
<feature type="transmembrane region" description="Helical" evidence="1">
    <location>
        <begin position="7"/>
        <end position="29"/>
    </location>
</feature>
<reference evidence="2 3" key="1">
    <citation type="submission" date="2015-09" db="EMBL/GenBank/DDBJ databases">
        <title>Draft genome sequence of Alicyclobacillus ferrooxydans DSM 22381.</title>
        <authorList>
            <person name="Hemp J."/>
        </authorList>
    </citation>
    <scope>NUCLEOTIDE SEQUENCE [LARGE SCALE GENOMIC DNA]</scope>
    <source>
        <strain evidence="2 3">TC-34</strain>
    </source>
</reference>
<dbReference type="EMBL" id="LJCO01000014">
    <property type="protein sequence ID" value="KPV45125.1"/>
    <property type="molecule type" value="Genomic_DNA"/>
</dbReference>
<keyword evidence="3" id="KW-1185">Reference proteome</keyword>